<organism evidence="2 3">
    <name type="scientific">Conger conger</name>
    <name type="common">Conger eel</name>
    <name type="synonym">Muraena conger</name>
    <dbReference type="NCBI Taxonomy" id="82655"/>
    <lineage>
        <taxon>Eukaryota</taxon>
        <taxon>Metazoa</taxon>
        <taxon>Chordata</taxon>
        <taxon>Craniata</taxon>
        <taxon>Vertebrata</taxon>
        <taxon>Euteleostomi</taxon>
        <taxon>Actinopterygii</taxon>
        <taxon>Neopterygii</taxon>
        <taxon>Teleostei</taxon>
        <taxon>Anguilliformes</taxon>
        <taxon>Congridae</taxon>
        <taxon>Conger</taxon>
    </lineage>
</organism>
<gene>
    <name evidence="2" type="ORF">COCON_G00138230</name>
</gene>
<evidence type="ECO:0000313" key="2">
    <source>
        <dbReference type="EMBL" id="KAJ8268651.1"/>
    </source>
</evidence>
<dbReference type="EMBL" id="JAFJMO010000009">
    <property type="protein sequence ID" value="KAJ8268651.1"/>
    <property type="molecule type" value="Genomic_DNA"/>
</dbReference>
<feature type="non-terminal residue" evidence="2">
    <location>
        <position position="1"/>
    </location>
</feature>
<protein>
    <submittedName>
        <fullName evidence="2">Uncharacterized protein</fullName>
    </submittedName>
</protein>
<dbReference type="Proteomes" id="UP001152803">
    <property type="component" value="Unassembled WGS sequence"/>
</dbReference>
<evidence type="ECO:0000313" key="3">
    <source>
        <dbReference type="Proteomes" id="UP001152803"/>
    </source>
</evidence>
<reference evidence="2" key="1">
    <citation type="journal article" date="2023" name="Science">
        <title>Genome structures resolve the early diversification of teleost fishes.</title>
        <authorList>
            <person name="Parey E."/>
            <person name="Louis A."/>
            <person name="Montfort J."/>
            <person name="Bouchez O."/>
            <person name="Roques C."/>
            <person name="Iampietro C."/>
            <person name="Lluch J."/>
            <person name="Castinel A."/>
            <person name="Donnadieu C."/>
            <person name="Desvignes T."/>
            <person name="Floi Bucao C."/>
            <person name="Jouanno E."/>
            <person name="Wen M."/>
            <person name="Mejri S."/>
            <person name="Dirks R."/>
            <person name="Jansen H."/>
            <person name="Henkel C."/>
            <person name="Chen W.J."/>
            <person name="Zahm M."/>
            <person name="Cabau C."/>
            <person name="Klopp C."/>
            <person name="Thompson A.W."/>
            <person name="Robinson-Rechavi M."/>
            <person name="Braasch I."/>
            <person name="Lecointre G."/>
            <person name="Bobe J."/>
            <person name="Postlethwait J.H."/>
            <person name="Berthelot C."/>
            <person name="Roest Crollius H."/>
            <person name="Guiguen Y."/>
        </authorList>
    </citation>
    <scope>NUCLEOTIDE SEQUENCE</scope>
    <source>
        <strain evidence="2">Concon-B</strain>
    </source>
</reference>
<proteinExistence type="predicted"/>
<keyword evidence="3" id="KW-1185">Reference proteome</keyword>
<accession>A0A9Q1DFA1</accession>
<name>A0A9Q1DFA1_CONCO</name>
<dbReference type="AlphaFoldDB" id="A0A9Q1DFA1"/>
<feature type="region of interest" description="Disordered" evidence="1">
    <location>
        <begin position="1"/>
        <end position="65"/>
    </location>
</feature>
<comment type="caution">
    <text evidence="2">The sequence shown here is derived from an EMBL/GenBank/DDBJ whole genome shotgun (WGS) entry which is preliminary data.</text>
</comment>
<sequence length="65" mass="7426">MEAEKEAGVTLAERANQDEHGQKKPRRKDTPVLHTPPNPRCESDERGPSSRSPGRPRERRKELEP</sequence>
<dbReference type="OrthoDB" id="9877987at2759"/>
<feature type="compositionally biased region" description="Basic and acidic residues" evidence="1">
    <location>
        <begin position="55"/>
        <end position="65"/>
    </location>
</feature>
<evidence type="ECO:0000256" key="1">
    <source>
        <dbReference type="SAM" id="MobiDB-lite"/>
    </source>
</evidence>